<sequence>MTAGADGSDPAALTFAVDRAGSEPGRPRDRRTGIVGFGPRTMSGCGDRVRGIEAGILAY</sequence>
<protein>
    <submittedName>
        <fullName evidence="2">Uncharacterized protein</fullName>
    </submittedName>
</protein>
<organism evidence="2 3">
    <name type="scientific">Amycolatopsis thermophila</name>
    <dbReference type="NCBI Taxonomy" id="206084"/>
    <lineage>
        <taxon>Bacteria</taxon>
        <taxon>Bacillati</taxon>
        <taxon>Actinomycetota</taxon>
        <taxon>Actinomycetes</taxon>
        <taxon>Pseudonocardiales</taxon>
        <taxon>Pseudonocardiaceae</taxon>
        <taxon>Amycolatopsis</taxon>
    </lineage>
</organism>
<evidence type="ECO:0000256" key="1">
    <source>
        <dbReference type="SAM" id="MobiDB-lite"/>
    </source>
</evidence>
<dbReference type="RefSeq" id="WP_306997730.1">
    <property type="nucleotide sequence ID" value="NZ_JAUSUT010000001.1"/>
</dbReference>
<evidence type="ECO:0000313" key="3">
    <source>
        <dbReference type="Proteomes" id="UP001229651"/>
    </source>
</evidence>
<dbReference type="EMBL" id="JAUSUT010000001">
    <property type="protein sequence ID" value="MDQ0382496.1"/>
    <property type="molecule type" value="Genomic_DNA"/>
</dbReference>
<reference evidence="2 3" key="1">
    <citation type="submission" date="2023-07" db="EMBL/GenBank/DDBJ databases">
        <title>Sequencing the genomes of 1000 actinobacteria strains.</title>
        <authorList>
            <person name="Klenk H.-P."/>
        </authorList>
    </citation>
    <scope>NUCLEOTIDE SEQUENCE [LARGE SCALE GENOMIC DNA]</scope>
    <source>
        <strain evidence="2 3">DSM 45805</strain>
    </source>
</reference>
<comment type="caution">
    <text evidence="2">The sequence shown here is derived from an EMBL/GenBank/DDBJ whole genome shotgun (WGS) entry which is preliminary data.</text>
</comment>
<accession>A0ABU0F4N6</accession>
<keyword evidence="3" id="KW-1185">Reference proteome</keyword>
<proteinExistence type="predicted"/>
<evidence type="ECO:0000313" key="2">
    <source>
        <dbReference type="EMBL" id="MDQ0382496.1"/>
    </source>
</evidence>
<feature type="region of interest" description="Disordered" evidence="1">
    <location>
        <begin position="18"/>
        <end position="39"/>
    </location>
</feature>
<gene>
    <name evidence="2" type="ORF">FB470_006490</name>
</gene>
<dbReference type="Proteomes" id="UP001229651">
    <property type="component" value="Unassembled WGS sequence"/>
</dbReference>
<name>A0ABU0F4N6_9PSEU</name>